<accession>A0ACC3MI03</accession>
<keyword evidence="2" id="KW-1185">Reference proteome</keyword>
<comment type="caution">
    <text evidence="1">The sequence shown here is derived from an EMBL/GenBank/DDBJ whole genome shotgun (WGS) entry which is preliminary data.</text>
</comment>
<dbReference type="EMBL" id="JAUTXU010000247">
    <property type="protein sequence ID" value="KAK3696061.1"/>
    <property type="molecule type" value="Genomic_DNA"/>
</dbReference>
<sequence length="272" mass="30198">MDESNQPRSPQLHPPGMIYHILTECPTIKDYTGFGPFHNIEATVPSILGKLEAMSPSGFKAFQEVLPQWKNGGIPHFRAPLESEDHVTIRLVDEYNPDVAAILPGPAWTVKRSKVLLGPERNTEPEGVTEFEVVETFLEKEKAFEAARRGIADHILGMQGAVRREEGDELGNLHVVGASRDMGIGWQFDASFDSSDIVDGRKNNEPLLEKVMARMYALQMCLSCEAEEAVDGNALKRCARCRMALYCGRECQKADYEQHKPICNTLANIAAA</sequence>
<name>A0ACC3MI03_9PEZI</name>
<proteinExistence type="predicted"/>
<organism evidence="1 2">
    <name type="scientific">Vermiconidia calcicola</name>
    <dbReference type="NCBI Taxonomy" id="1690605"/>
    <lineage>
        <taxon>Eukaryota</taxon>
        <taxon>Fungi</taxon>
        <taxon>Dikarya</taxon>
        <taxon>Ascomycota</taxon>
        <taxon>Pezizomycotina</taxon>
        <taxon>Dothideomycetes</taxon>
        <taxon>Dothideomycetidae</taxon>
        <taxon>Mycosphaerellales</taxon>
        <taxon>Extremaceae</taxon>
        <taxon>Vermiconidia</taxon>
    </lineage>
</organism>
<protein>
    <submittedName>
        <fullName evidence="1">Uncharacterized protein</fullName>
    </submittedName>
</protein>
<evidence type="ECO:0000313" key="1">
    <source>
        <dbReference type="EMBL" id="KAK3696061.1"/>
    </source>
</evidence>
<dbReference type="Proteomes" id="UP001281147">
    <property type="component" value="Unassembled WGS sequence"/>
</dbReference>
<gene>
    <name evidence="1" type="ORF">LTR37_018142</name>
</gene>
<reference evidence="1" key="1">
    <citation type="submission" date="2023-07" db="EMBL/GenBank/DDBJ databases">
        <title>Black Yeasts Isolated from many extreme environments.</title>
        <authorList>
            <person name="Coleine C."/>
            <person name="Stajich J.E."/>
            <person name="Selbmann L."/>
        </authorList>
    </citation>
    <scope>NUCLEOTIDE SEQUENCE</scope>
    <source>
        <strain evidence="1">CCFEE 5714</strain>
    </source>
</reference>
<evidence type="ECO:0000313" key="2">
    <source>
        <dbReference type="Proteomes" id="UP001281147"/>
    </source>
</evidence>